<reference evidence="1" key="1">
    <citation type="submission" date="2014-11" db="EMBL/GenBank/DDBJ databases">
        <authorList>
            <person name="Amaro Gonzalez C."/>
        </authorList>
    </citation>
    <scope>NUCLEOTIDE SEQUENCE</scope>
</reference>
<protein>
    <submittedName>
        <fullName evidence="1">Uncharacterized protein</fullName>
    </submittedName>
</protein>
<dbReference type="EMBL" id="GBXM01013831">
    <property type="protein sequence ID" value="JAH94746.1"/>
    <property type="molecule type" value="Transcribed_RNA"/>
</dbReference>
<name>A0A0E9WX85_ANGAN</name>
<organism evidence="1">
    <name type="scientific">Anguilla anguilla</name>
    <name type="common">European freshwater eel</name>
    <name type="synonym">Muraena anguilla</name>
    <dbReference type="NCBI Taxonomy" id="7936"/>
    <lineage>
        <taxon>Eukaryota</taxon>
        <taxon>Metazoa</taxon>
        <taxon>Chordata</taxon>
        <taxon>Craniata</taxon>
        <taxon>Vertebrata</taxon>
        <taxon>Euteleostomi</taxon>
        <taxon>Actinopterygii</taxon>
        <taxon>Neopterygii</taxon>
        <taxon>Teleostei</taxon>
        <taxon>Anguilliformes</taxon>
        <taxon>Anguillidae</taxon>
        <taxon>Anguilla</taxon>
    </lineage>
</organism>
<reference evidence="1" key="2">
    <citation type="journal article" date="2015" name="Fish Shellfish Immunol.">
        <title>Early steps in the European eel (Anguilla anguilla)-Vibrio vulnificus interaction in the gills: Role of the RtxA13 toxin.</title>
        <authorList>
            <person name="Callol A."/>
            <person name="Pajuelo D."/>
            <person name="Ebbesson L."/>
            <person name="Teles M."/>
            <person name="MacKenzie S."/>
            <person name="Amaro C."/>
        </authorList>
    </citation>
    <scope>NUCLEOTIDE SEQUENCE</scope>
</reference>
<accession>A0A0E9WX85</accession>
<proteinExistence type="predicted"/>
<dbReference type="AlphaFoldDB" id="A0A0E9WX85"/>
<sequence length="44" mass="5463">MKHFSIFIQKLTWEFLKEESLLKQYTVYTQIVHHNLLYGQQMTF</sequence>
<evidence type="ECO:0000313" key="1">
    <source>
        <dbReference type="EMBL" id="JAH94746.1"/>
    </source>
</evidence>